<dbReference type="Gene3D" id="3.30.499.10">
    <property type="entry name" value="Aconitase, domain 3"/>
    <property type="match status" value="1"/>
</dbReference>
<dbReference type="Pfam" id="PF00330">
    <property type="entry name" value="Aconitase"/>
    <property type="match status" value="1"/>
</dbReference>
<dbReference type="InterPro" id="IPR015928">
    <property type="entry name" value="Aconitase/3IPM_dehydase_swvl"/>
</dbReference>
<keyword evidence="2" id="KW-0408">Iron</keyword>
<dbReference type="InterPro" id="IPR018136">
    <property type="entry name" value="Aconitase_4Fe-4S_BS"/>
</dbReference>
<dbReference type="PROSITE" id="PS01244">
    <property type="entry name" value="ACONITASE_2"/>
    <property type="match status" value="1"/>
</dbReference>
<evidence type="ECO:0000259" key="5">
    <source>
        <dbReference type="Pfam" id="PF00694"/>
    </source>
</evidence>
<dbReference type="InterPro" id="IPR036008">
    <property type="entry name" value="Aconitase_4Fe-4S_dom"/>
</dbReference>
<evidence type="ECO:0008006" key="7">
    <source>
        <dbReference type="Google" id="ProtNLM"/>
    </source>
</evidence>
<accession>A0A0H5R3V6</accession>
<dbReference type="EMBL" id="HACM01002262">
    <property type="protein sequence ID" value="CRZ02704.1"/>
    <property type="molecule type" value="Transcribed_RNA"/>
</dbReference>
<dbReference type="FunFam" id="3.20.19.10:FF:000002">
    <property type="entry name" value="Aconitate hydratase, mitochondrial"/>
    <property type="match status" value="1"/>
</dbReference>
<evidence type="ECO:0000259" key="4">
    <source>
        <dbReference type="Pfam" id="PF00330"/>
    </source>
</evidence>
<dbReference type="AlphaFoldDB" id="A0A0H5R3V6"/>
<dbReference type="GO" id="GO:0006099">
    <property type="term" value="P:tricarboxylic acid cycle"/>
    <property type="evidence" value="ECO:0007669"/>
    <property type="project" value="TreeGrafter"/>
</dbReference>
<organism evidence="6">
    <name type="scientific">Spongospora subterranea</name>
    <dbReference type="NCBI Taxonomy" id="70186"/>
    <lineage>
        <taxon>Eukaryota</taxon>
        <taxon>Sar</taxon>
        <taxon>Rhizaria</taxon>
        <taxon>Endomyxa</taxon>
        <taxon>Phytomyxea</taxon>
        <taxon>Plasmodiophorida</taxon>
        <taxon>Plasmodiophoridae</taxon>
        <taxon>Spongospora</taxon>
    </lineage>
</organism>
<evidence type="ECO:0000313" key="6">
    <source>
        <dbReference type="EMBL" id="CRZ02704.1"/>
    </source>
</evidence>
<dbReference type="GO" id="GO:0051539">
    <property type="term" value="F:4 iron, 4 sulfur cluster binding"/>
    <property type="evidence" value="ECO:0007669"/>
    <property type="project" value="TreeGrafter"/>
</dbReference>
<proteinExistence type="predicted"/>
<dbReference type="GO" id="GO:0046872">
    <property type="term" value="F:metal ion binding"/>
    <property type="evidence" value="ECO:0007669"/>
    <property type="project" value="UniProtKB-KW"/>
</dbReference>
<dbReference type="Pfam" id="PF00694">
    <property type="entry name" value="Aconitase_C"/>
    <property type="match status" value="1"/>
</dbReference>
<protein>
    <recommendedName>
        <fullName evidence="7">Aconitase A/isopropylmalate dehydratase small subunit swivel domain-containing protein</fullName>
    </recommendedName>
</protein>
<dbReference type="GO" id="GO:0005739">
    <property type="term" value="C:mitochondrion"/>
    <property type="evidence" value="ECO:0007669"/>
    <property type="project" value="TreeGrafter"/>
</dbReference>
<dbReference type="InterPro" id="IPR050926">
    <property type="entry name" value="Aconitase/IPM_isomerase"/>
</dbReference>
<evidence type="ECO:0000256" key="2">
    <source>
        <dbReference type="ARBA" id="ARBA00023004"/>
    </source>
</evidence>
<dbReference type="GO" id="GO:0005829">
    <property type="term" value="C:cytosol"/>
    <property type="evidence" value="ECO:0007669"/>
    <property type="project" value="TreeGrafter"/>
</dbReference>
<dbReference type="GO" id="GO:0003994">
    <property type="term" value="F:aconitate hydratase activity"/>
    <property type="evidence" value="ECO:0007669"/>
    <property type="project" value="TreeGrafter"/>
</dbReference>
<feature type="domain" description="Aconitase/3-isopropylmalate dehydratase large subunit alpha/beta/alpha" evidence="4">
    <location>
        <begin position="2"/>
        <end position="71"/>
    </location>
</feature>
<feature type="domain" description="Aconitase A/isopropylmalate dehydratase small subunit swivel" evidence="5">
    <location>
        <begin position="152"/>
        <end position="284"/>
    </location>
</feature>
<dbReference type="PANTHER" id="PTHR43160:SF3">
    <property type="entry name" value="ACONITATE HYDRATASE, MITOCHONDRIAL"/>
    <property type="match status" value="1"/>
</dbReference>
<evidence type="ECO:0000256" key="1">
    <source>
        <dbReference type="ARBA" id="ARBA00022723"/>
    </source>
</evidence>
<dbReference type="InterPro" id="IPR001030">
    <property type="entry name" value="Acoase/IPM_deHydtase_lsu_aba"/>
</dbReference>
<keyword evidence="3" id="KW-0411">Iron-sulfur</keyword>
<dbReference type="SUPFAM" id="SSF53732">
    <property type="entry name" value="Aconitase iron-sulfur domain"/>
    <property type="match status" value="1"/>
</dbReference>
<sequence>MSVFEKAGCTILANACGPCVGQWKRIDVTKGTPNSIVTSFNRNFAGRNDGNLATHNFLASPEIVTAMSFSGSLDFNPVTDSLTGSDGRPFRFTPPIAADLPAGGFDSDLSGFQAPPEVGTRVDVVISQDSKRLQLLEPFPVWNAKNIENARVLIKVRGKCTTDHISMAGPWLKYRGHLDNLSNNCLIGAVNDDNGRVNSVLDHIVSEAAVADVYDAVPTVARKLKAANIDWIVIGDHNYGEGSAREQAALEPRYLGGRAIIAKSFARIHETNLKKQGMLPLTFDHVSDYDLISGRDRVSILGLDSLSPDKPLLANVVKPDGTQISIVVRHTFNDNQIQWFKAGSALNYLSSIQAGGQAAKIPQSTPSLPHQESSLFCLPSTSSV</sequence>
<keyword evidence="1" id="KW-0479">Metal-binding</keyword>
<dbReference type="Gene3D" id="3.20.19.10">
    <property type="entry name" value="Aconitase, domain 4"/>
    <property type="match status" value="1"/>
</dbReference>
<reference evidence="6" key="1">
    <citation type="submission" date="2015-04" db="EMBL/GenBank/DDBJ databases">
        <title>The genome sequence of the plant pathogenic Rhizarian Plasmodiophora brassicae reveals insights in its biotrophic life cycle and the origin of chitin synthesis.</title>
        <authorList>
            <person name="Schwelm A."/>
            <person name="Fogelqvist J."/>
            <person name="Knaust A."/>
            <person name="Julke S."/>
            <person name="Lilja T."/>
            <person name="Dhandapani V."/>
            <person name="Bonilla-Rosso G."/>
            <person name="Karlsson M."/>
            <person name="Shevchenko A."/>
            <person name="Choi S.R."/>
            <person name="Kim H.G."/>
            <person name="Park J.Y."/>
            <person name="Lim Y.P."/>
            <person name="Ludwig-Muller J."/>
            <person name="Dixelius C."/>
        </authorList>
    </citation>
    <scope>NUCLEOTIDE SEQUENCE</scope>
    <source>
        <tissue evidence="6">Potato root galls</tissue>
    </source>
</reference>
<dbReference type="SUPFAM" id="SSF52016">
    <property type="entry name" value="LeuD/IlvD-like"/>
    <property type="match status" value="1"/>
</dbReference>
<dbReference type="PANTHER" id="PTHR43160">
    <property type="entry name" value="ACONITATE HYDRATASE B"/>
    <property type="match status" value="1"/>
</dbReference>
<dbReference type="InterPro" id="IPR000573">
    <property type="entry name" value="AconitaseA/IPMdHydase_ssu_swvl"/>
</dbReference>
<dbReference type="InterPro" id="IPR015931">
    <property type="entry name" value="Acnase/IPM_dHydase_lsu_aba_1/3"/>
</dbReference>
<name>A0A0H5R3V6_9EUKA</name>
<evidence type="ECO:0000256" key="3">
    <source>
        <dbReference type="ARBA" id="ARBA00023014"/>
    </source>
</evidence>